<name>A0A2R6ADS3_9ARCH</name>
<feature type="transmembrane region" description="Helical" evidence="1">
    <location>
        <begin position="9"/>
        <end position="29"/>
    </location>
</feature>
<sequence>MEKALSQTIILAVMITMFALSLPSIIYSFNVFSQYSNYSKAKVTFDAAQEIYADALSLISENGNQSSFVLTKDSGSFEPNWVCGNLWPSAFSPCSLDSNGTSAWRSFTPNTPAWDYVMEFYVPKGTASFLLKFSWWFYGYGLYNLIFGAEVGKGNLVGKGDNAWTNAVFYEFYYSNELFAEPVSDSGQASVALTGDETFALDAQIPPSDCANFCYFSFGMSVKVITSLANFTVLLPANLQVQLVSSNFKLGPKNGPDAQFDLSRFGNVTATLQIIYDSKVIAQYTSNFSNGETLTYYVTSLYPYSELPKITILFNVPIAITGKANEISVEYLGDNVSLALPFKTIVTTGTSQTWVLMLLGCQKQCEVIISPA</sequence>
<evidence type="ECO:0000313" key="3">
    <source>
        <dbReference type="Proteomes" id="UP000240880"/>
    </source>
</evidence>
<organism evidence="2 3">
    <name type="scientific">Candidatus Marsarchaeota G1 archaeon OSP_D</name>
    <dbReference type="NCBI Taxonomy" id="1978155"/>
    <lineage>
        <taxon>Archaea</taxon>
        <taxon>Candidatus Marsarchaeota</taxon>
        <taxon>Candidatus Marsarchaeota group 1</taxon>
    </lineage>
</organism>
<evidence type="ECO:0000313" key="2">
    <source>
        <dbReference type="EMBL" id="PSN84532.1"/>
    </source>
</evidence>
<proteinExistence type="predicted"/>
<gene>
    <name evidence="2" type="ORF">B9Q01_00565</name>
</gene>
<accession>A0A2R6ADS3</accession>
<keyword evidence="1" id="KW-0812">Transmembrane</keyword>
<keyword evidence="1" id="KW-0472">Membrane</keyword>
<reference evidence="2 3" key="1">
    <citation type="submission" date="2017-04" db="EMBL/GenBank/DDBJ databases">
        <title>Novel microbial lineages endemic to geothermal iron-oxide mats fill important gaps in the evolutionary history of Archaea.</title>
        <authorList>
            <person name="Jay Z.J."/>
            <person name="Beam J.P."/>
            <person name="Dlakic M."/>
            <person name="Rusch D.B."/>
            <person name="Kozubal M.A."/>
            <person name="Inskeep W.P."/>
        </authorList>
    </citation>
    <scope>NUCLEOTIDE SEQUENCE [LARGE SCALE GENOMIC DNA]</scope>
    <source>
        <strain evidence="2">OSP_D</strain>
    </source>
</reference>
<dbReference type="EMBL" id="NEXC01000002">
    <property type="protein sequence ID" value="PSN84532.1"/>
    <property type="molecule type" value="Genomic_DNA"/>
</dbReference>
<protein>
    <submittedName>
        <fullName evidence="2">Uncharacterized protein</fullName>
    </submittedName>
</protein>
<evidence type="ECO:0000256" key="1">
    <source>
        <dbReference type="SAM" id="Phobius"/>
    </source>
</evidence>
<comment type="caution">
    <text evidence="2">The sequence shown here is derived from an EMBL/GenBank/DDBJ whole genome shotgun (WGS) entry which is preliminary data.</text>
</comment>
<keyword evidence="1" id="KW-1133">Transmembrane helix</keyword>
<dbReference type="AlphaFoldDB" id="A0A2R6ADS3"/>
<dbReference type="Proteomes" id="UP000240880">
    <property type="component" value="Unassembled WGS sequence"/>
</dbReference>